<accession>A0A286GH00</accession>
<feature type="transmembrane region" description="Helical" evidence="8">
    <location>
        <begin position="202"/>
        <end position="221"/>
    </location>
</feature>
<keyword evidence="2" id="KW-1003">Cell membrane</keyword>
<keyword evidence="6 8" id="KW-1133">Transmembrane helix</keyword>
<feature type="domain" description="Glycosyltransferase RgtA/B/C/D-like" evidence="9">
    <location>
        <begin position="61"/>
        <end position="221"/>
    </location>
</feature>
<feature type="transmembrane region" description="Helical" evidence="8">
    <location>
        <begin position="252"/>
        <end position="273"/>
    </location>
</feature>
<evidence type="ECO:0000256" key="4">
    <source>
        <dbReference type="ARBA" id="ARBA00022679"/>
    </source>
</evidence>
<dbReference type="EMBL" id="OCNJ01000004">
    <property type="protein sequence ID" value="SOD94788.1"/>
    <property type="molecule type" value="Genomic_DNA"/>
</dbReference>
<dbReference type="PANTHER" id="PTHR33908">
    <property type="entry name" value="MANNOSYLTRANSFERASE YKCB-RELATED"/>
    <property type="match status" value="1"/>
</dbReference>
<sequence>MPAIRSRGPGSALTGPVPVVLLLGALTVWRVMALSALGINVSFDEAQYWLWAQEPAFGYFSKPPMVAWAIAATTAVCGDGEVCVKLGSSLAHFGAALALYHVGWRLFDRRIGFWSALAYALMPGVSFSSLVITTDPFLLLFWALALLMLVRVREGAGLAAWLGLGLFVGLGLLSKYAMVFFVVSLALSLAWVPSLRGEARKAGPWLALVVAALCYAPNLWWNWSNDFVSYAHTQANANLGGDLFNPDQLAEFVGSQFGVFGPVFFAVLLWIVIARWRPTVGDERYRLLIAFALPVLAVMTVESLLSRANANWAATAYVAASVLVTAWLLERDRTRLFKAAVALHLVVIFVLHNFTLLAPLAGIAPGSKLDPLKRVRGWDVMGDSIAGLRAQAPDARLLFDDRKTMATLVYYVQPHPFAARMWNPGGAIENHYELEMALGDADVGAGPFLYVTRAEDPAAVVGRFETAERVAVLRVSLSEDAALTLNVWRLDGFQGYGS</sequence>
<dbReference type="OrthoDB" id="9811222at2"/>
<keyword evidence="11" id="KW-1185">Reference proteome</keyword>
<feature type="transmembrane region" description="Helical" evidence="8">
    <location>
        <begin position="285"/>
        <end position="305"/>
    </location>
</feature>
<dbReference type="GO" id="GO:0016763">
    <property type="term" value="F:pentosyltransferase activity"/>
    <property type="evidence" value="ECO:0007669"/>
    <property type="project" value="TreeGrafter"/>
</dbReference>
<evidence type="ECO:0000256" key="6">
    <source>
        <dbReference type="ARBA" id="ARBA00022989"/>
    </source>
</evidence>
<dbReference type="InterPro" id="IPR050297">
    <property type="entry name" value="LipidA_mod_glycosyltrf_83"/>
</dbReference>
<protein>
    <submittedName>
        <fullName evidence="10">4-amino-4-deoxy-L-arabinose transferase</fullName>
    </submittedName>
</protein>
<comment type="subcellular location">
    <subcellularLocation>
        <location evidence="1">Cell membrane</location>
        <topology evidence="1">Multi-pass membrane protein</topology>
    </subcellularLocation>
</comment>
<dbReference type="AlphaFoldDB" id="A0A286GH00"/>
<keyword evidence="5 8" id="KW-0812">Transmembrane</keyword>
<evidence type="ECO:0000256" key="3">
    <source>
        <dbReference type="ARBA" id="ARBA00022676"/>
    </source>
</evidence>
<feature type="transmembrane region" description="Helical" evidence="8">
    <location>
        <begin position="12"/>
        <end position="39"/>
    </location>
</feature>
<keyword evidence="7 8" id="KW-0472">Membrane</keyword>
<dbReference type="Proteomes" id="UP000219621">
    <property type="component" value="Unassembled WGS sequence"/>
</dbReference>
<dbReference type="InterPro" id="IPR038731">
    <property type="entry name" value="RgtA/B/C-like"/>
</dbReference>
<evidence type="ECO:0000256" key="8">
    <source>
        <dbReference type="SAM" id="Phobius"/>
    </source>
</evidence>
<evidence type="ECO:0000256" key="1">
    <source>
        <dbReference type="ARBA" id="ARBA00004651"/>
    </source>
</evidence>
<dbReference type="GO" id="GO:0009103">
    <property type="term" value="P:lipopolysaccharide biosynthetic process"/>
    <property type="evidence" value="ECO:0007669"/>
    <property type="project" value="UniProtKB-ARBA"/>
</dbReference>
<reference evidence="11" key="1">
    <citation type="submission" date="2017-09" db="EMBL/GenBank/DDBJ databases">
        <authorList>
            <person name="Varghese N."/>
            <person name="Submissions S."/>
        </authorList>
    </citation>
    <scope>NUCLEOTIDE SEQUENCE [LARGE SCALE GENOMIC DNA]</scope>
    <source>
        <strain evidence="11">USBA 140</strain>
    </source>
</reference>
<feature type="transmembrane region" description="Helical" evidence="8">
    <location>
        <begin position="341"/>
        <end position="364"/>
    </location>
</feature>
<proteinExistence type="predicted"/>
<evidence type="ECO:0000259" key="9">
    <source>
        <dbReference type="Pfam" id="PF13231"/>
    </source>
</evidence>
<gene>
    <name evidence="10" type="ORF">SAMN05421508_104121</name>
</gene>
<evidence type="ECO:0000256" key="5">
    <source>
        <dbReference type="ARBA" id="ARBA00022692"/>
    </source>
</evidence>
<dbReference type="PANTHER" id="PTHR33908:SF11">
    <property type="entry name" value="MEMBRANE PROTEIN"/>
    <property type="match status" value="1"/>
</dbReference>
<evidence type="ECO:0000313" key="10">
    <source>
        <dbReference type="EMBL" id="SOD94788.1"/>
    </source>
</evidence>
<feature type="transmembrane region" description="Helical" evidence="8">
    <location>
        <begin position="179"/>
        <end position="195"/>
    </location>
</feature>
<keyword evidence="3" id="KW-0328">Glycosyltransferase</keyword>
<dbReference type="RefSeq" id="WP_097279087.1">
    <property type="nucleotide sequence ID" value="NZ_OCNJ01000004.1"/>
</dbReference>
<dbReference type="GO" id="GO:0005886">
    <property type="term" value="C:plasma membrane"/>
    <property type="evidence" value="ECO:0007669"/>
    <property type="project" value="UniProtKB-SubCell"/>
</dbReference>
<organism evidence="10 11">
    <name type="scientific">Caenispirillum bisanense</name>
    <dbReference type="NCBI Taxonomy" id="414052"/>
    <lineage>
        <taxon>Bacteria</taxon>
        <taxon>Pseudomonadati</taxon>
        <taxon>Pseudomonadota</taxon>
        <taxon>Alphaproteobacteria</taxon>
        <taxon>Rhodospirillales</taxon>
        <taxon>Novispirillaceae</taxon>
        <taxon>Caenispirillum</taxon>
    </lineage>
</organism>
<feature type="transmembrane region" description="Helical" evidence="8">
    <location>
        <begin position="311"/>
        <end position="329"/>
    </location>
</feature>
<dbReference type="Pfam" id="PF13231">
    <property type="entry name" value="PMT_2"/>
    <property type="match status" value="1"/>
</dbReference>
<keyword evidence="4 10" id="KW-0808">Transferase</keyword>
<evidence type="ECO:0000313" key="11">
    <source>
        <dbReference type="Proteomes" id="UP000219621"/>
    </source>
</evidence>
<evidence type="ECO:0000256" key="2">
    <source>
        <dbReference type="ARBA" id="ARBA00022475"/>
    </source>
</evidence>
<name>A0A286GH00_9PROT</name>
<evidence type="ECO:0000256" key="7">
    <source>
        <dbReference type="ARBA" id="ARBA00023136"/>
    </source>
</evidence>